<comment type="catalytic activity">
    <reaction evidence="6 7">
        <text>orotidine 5'-phosphate + H(+) = UMP + CO2</text>
        <dbReference type="Rhea" id="RHEA:11596"/>
        <dbReference type="ChEBI" id="CHEBI:15378"/>
        <dbReference type="ChEBI" id="CHEBI:16526"/>
        <dbReference type="ChEBI" id="CHEBI:57538"/>
        <dbReference type="ChEBI" id="CHEBI:57865"/>
        <dbReference type="EC" id="4.1.1.23"/>
    </reaction>
</comment>
<dbReference type="InterPro" id="IPR011995">
    <property type="entry name" value="OMPdecase_type-2"/>
</dbReference>
<dbReference type="Gene3D" id="3.20.20.70">
    <property type="entry name" value="Aldolase class I"/>
    <property type="match status" value="1"/>
</dbReference>
<dbReference type="GO" id="GO:0004590">
    <property type="term" value="F:orotidine-5'-phosphate decarboxylase activity"/>
    <property type="evidence" value="ECO:0007669"/>
    <property type="project" value="UniProtKB-UniRule"/>
</dbReference>
<sequence length="279" mass="29238">MSSLGFGDRLADAIEAKGPLCIGIDPHVQLLEQWGLPLNADGVRAFAEAVLEGCGDHAAALKPQVAFFEQYGSAGMAVLEDVIAEAKRRNIIIVADAKRGDIGSTMKAYSDAWLGESPLATDSVTLSPYLGFESLRPAFDAAHSKGRGTFVLALTSNPEGKSVQHIGGAQSVAANIVDAAREENARQEWSAMGSCGLVVGATVADALEKLKIDLSSFNGPILAPGYGAQGATAADLYRVFAGIENQVLVNSSRGVLSHGPNLQKLAEACDMSREDLLNR</sequence>
<evidence type="ECO:0000256" key="6">
    <source>
        <dbReference type="ARBA" id="ARBA00049157"/>
    </source>
</evidence>
<dbReference type="PANTHER" id="PTHR43375:SF1">
    <property type="entry name" value="OROTIDINE 5'-PHOSPHATE DECARBOXYLASE"/>
    <property type="match status" value="1"/>
</dbReference>
<dbReference type="NCBIfam" id="TIGR02127">
    <property type="entry name" value="pyrF_sub2"/>
    <property type="match status" value="1"/>
</dbReference>
<dbReference type="InterPro" id="IPR013785">
    <property type="entry name" value="Aldolase_TIM"/>
</dbReference>
<organism evidence="9 10">
    <name type="scientific">Rothia terrae</name>
    <dbReference type="NCBI Taxonomy" id="396015"/>
    <lineage>
        <taxon>Bacteria</taxon>
        <taxon>Bacillati</taxon>
        <taxon>Actinomycetota</taxon>
        <taxon>Actinomycetes</taxon>
        <taxon>Micrococcales</taxon>
        <taxon>Micrococcaceae</taxon>
        <taxon>Rothia</taxon>
    </lineage>
</organism>
<comment type="pathway">
    <text evidence="1 7">Pyrimidine metabolism; UMP biosynthesis via de novo pathway; UMP from orotate: step 2/2.</text>
</comment>
<keyword evidence="5 7" id="KW-0456">Lyase</keyword>
<evidence type="ECO:0000256" key="5">
    <source>
        <dbReference type="ARBA" id="ARBA00023239"/>
    </source>
</evidence>
<dbReference type="GeneID" id="96623811"/>
<dbReference type="PROSITE" id="PS00156">
    <property type="entry name" value="OMPDECASE"/>
    <property type="match status" value="1"/>
</dbReference>
<comment type="similarity">
    <text evidence="2 7">Belongs to the OMP decarboxylase family. Type 2 subfamily.</text>
</comment>
<dbReference type="HAMAP" id="MF_01215">
    <property type="entry name" value="OMPdecase_type2"/>
    <property type="match status" value="1"/>
</dbReference>
<reference evidence="9 10" key="1">
    <citation type="submission" date="2020-09" db="EMBL/GenBank/DDBJ databases">
        <title>Investigation of environmental microbes.</title>
        <authorList>
            <person name="Ou Y."/>
            <person name="Kang Q."/>
        </authorList>
    </citation>
    <scope>NUCLEOTIDE SEQUENCE [LARGE SCALE GENOMIC DNA]</scope>
    <source>
        <strain evidence="9 10">KJZ-14</strain>
    </source>
</reference>
<dbReference type="UniPathway" id="UPA00070">
    <property type="reaction ID" value="UER00120"/>
</dbReference>
<dbReference type="InterPro" id="IPR011060">
    <property type="entry name" value="RibuloseP-bd_barrel"/>
</dbReference>
<proteinExistence type="inferred from homology"/>
<dbReference type="EMBL" id="CP061539">
    <property type="protein sequence ID" value="QNV36858.1"/>
    <property type="molecule type" value="Genomic_DNA"/>
</dbReference>
<dbReference type="InterPro" id="IPR001754">
    <property type="entry name" value="OMPdeCOase_dom"/>
</dbReference>
<feature type="domain" description="Orotidine 5'-phosphate decarboxylase" evidence="8">
    <location>
        <begin position="19"/>
        <end position="268"/>
    </location>
</feature>
<evidence type="ECO:0000256" key="3">
    <source>
        <dbReference type="ARBA" id="ARBA00022793"/>
    </source>
</evidence>
<name>A0A7H2BB12_9MICC</name>
<dbReference type="EC" id="4.1.1.23" evidence="7"/>
<keyword evidence="4 7" id="KW-0665">Pyrimidine biosynthesis</keyword>
<evidence type="ECO:0000313" key="9">
    <source>
        <dbReference type="EMBL" id="QNV36858.1"/>
    </source>
</evidence>
<dbReference type="Proteomes" id="UP000516404">
    <property type="component" value="Chromosome"/>
</dbReference>
<evidence type="ECO:0000256" key="2">
    <source>
        <dbReference type="ARBA" id="ARBA00008847"/>
    </source>
</evidence>
<evidence type="ECO:0000313" key="10">
    <source>
        <dbReference type="Proteomes" id="UP000516404"/>
    </source>
</evidence>
<evidence type="ECO:0000259" key="8">
    <source>
        <dbReference type="SMART" id="SM00934"/>
    </source>
</evidence>
<dbReference type="GO" id="GO:0006207">
    <property type="term" value="P:'de novo' pyrimidine nucleobase biosynthetic process"/>
    <property type="evidence" value="ECO:0007669"/>
    <property type="project" value="InterPro"/>
</dbReference>
<dbReference type="SMART" id="SM00934">
    <property type="entry name" value="OMPdecase"/>
    <property type="match status" value="1"/>
</dbReference>
<dbReference type="InterPro" id="IPR018089">
    <property type="entry name" value="OMPdecase_AS"/>
</dbReference>
<dbReference type="Pfam" id="PF00215">
    <property type="entry name" value="OMPdecase"/>
    <property type="match status" value="1"/>
</dbReference>
<dbReference type="GO" id="GO:0044205">
    <property type="term" value="P:'de novo' UMP biosynthetic process"/>
    <property type="evidence" value="ECO:0007669"/>
    <property type="project" value="UniProtKB-UniRule"/>
</dbReference>
<dbReference type="CDD" id="cd04725">
    <property type="entry name" value="OMP_decarboxylase_like"/>
    <property type="match status" value="1"/>
</dbReference>
<dbReference type="SUPFAM" id="SSF51366">
    <property type="entry name" value="Ribulose-phoshate binding barrel"/>
    <property type="match status" value="1"/>
</dbReference>
<dbReference type="PANTHER" id="PTHR43375">
    <property type="entry name" value="OROTIDINE 5'-PHOSPHATE DECARBOXYLASE"/>
    <property type="match status" value="1"/>
</dbReference>
<gene>
    <name evidence="7 9" type="primary">pyrF</name>
    <name evidence="9" type="ORF">IDM49_06140</name>
</gene>
<evidence type="ECO:0000256" key="7">
    <source>
        <dbReference type="HAMAP-Rule" id="MF_01215"/>
    </source>
</evidence>
<dbReference type="KEGG" id="rter:IDM49_06140"/>
<evidence type="ECO:0000256" key="1">
    <source>
        <dbReference type="ARBA" id="ARBA00004861"/>
    </source>
</evidence>
<feature type="active site" description="Proton donor" evidence="7">
    <location>
        <position position="98"/>
    </location>
</feature>
<keyword evidence="3 7" id="KW-0210">Decarboxylase</keyword>
<protein>
    <recommendedName>
        <fullName evidence="7">Orotidine 5'-phosphate decarboxylase</fullName>
        <ecNumber evidence="7">4.1.1.23</ecNumber>
    </recommendedName>
    <alternativeName>
        <fullName evidence="7">OMP decarboxylase</fullName>
        <shortName evidence="7">OMPDCase</shortName>
        <shortName evidence="7">OMPdecase</shortName>
    </alternativeName>
</protein>
<keyword evidence="10" id="KW-1185">Reference proteome</keyword>
<accession>A0A7H2BB12</accession>
<dbReference type="AlphaFoldDB" id="A0A7H2BB12"/>
<dbReference type="RefSeq" id="WP_190723888.1">
    <property type="nucleotide sequence ID" value="NZ_CP061539.1"/>
</dbReference>
<evidence type="ECO:0000256" key="4">
    <source>
        <dbReference type="ARBA" id="ARBA00022975"/>
    </source>
</evidence>